<feature type="transmembrane region" description="Helical" evidence="6">
    <location>
        <begin position="184"/>
        <end position="202"/>
    </location>
</feature>
<dbReference type="PANTHER" id="PTHR23513:SF6">
    <property type="entry name" value="MAJOR FACILITATOR SUPERFAMILY ASSOCIATED DOMAIN-CONTAINING PROTEIN"/>
    <property type="match status" value="1"/>
</dbReference>
<dbReference type="InterPro" id="IPR036259">
    <property type="entry name" value="MFS_trans_sf"/>
</dbReference>
<keyword evidence="5 6" id="KW-0472">Membrane</keyword>
<name>A0A5P6VP84_PSEXY</name>
<evidence type="ECO:0000256" key="3">
    <source>
        <dbReference type="ARBA" id="ARBA00022692"/>
    </source>
</evidence>
<evidence type="ECO:0000256" key="4">
    <source>
        <dbReference type="ARBA" id="ARBA00022989"/>
    </source>
</evidence>
<feature type="transmembrane region" description="Helical" evidence="6">
    <location>
        <begin position="90"/>
        <end position="110"/>
    </location>
</feature>
<feature type="transmembrane region" description="Helical" evidence="6">
    <location>
        <begin position="248"/>
        <end position="268"/>
    </location>
</feature>
<proteinExistence type="predicted"/>
<feature type="transmembrane region" description="Helical" evidence="6">
    <location>
        <begin position="380"/>
        <end position="404"/>
    </location>
</feature>
<keyword evidence="4 6" id="KW-1133">Transmembrane helix</keyword>
<dbReference type="EMBL" id="CP043028">
    <property type="protein sequence ID" value="QFJ54260.1"/>
    <property type="molecule type" value="Genomic_DNA"/>
</dbReference>
<gene>
    <name evidence="7" type="ORF">FXF36_05000</name>
</gene>
<sequence length="452" mass="47621">MKTSKEASDMEQNKKMYGEIFKEREYRKLIFATVINRFGDSVDAITFTWLVYQITHSAAWSAIVFAINTLPNVVVQPFAGAIVEKMNKKYVIVATHILRAAIITLFALLYKAGMVNALIMAIFTLIITTVESFNLPATSAFTMQVVKKEHMTCGMSLNSMLSSAASLAGTGAAGVIIATTGVSTAMMIDVATFVVAAVLIGAMKTGLAAQKEVAEASIQKNASDDNKEQSKLEFFLDGFKYVASSRVICNYGLLAVALNFMLIPINALQAPIASEIFHMGGEILSIAGAFAAIGGIAGSALVPFLSQKFSPLKMIMLGTAALGAGMLGIACGGFFDGNSIACYVDVAASFFIMMVAASIIGGTINIQFMKNADPKYIARAAAVMGACGAECMPVGSILLSAVVAKVSTESILIFCVIFAVAILAVLALVKPQMEIEEGSLGIKGEKFSASLG</sequence>
<evidence type="ECO:0000256" key="1">
    <source>
        <dbReference type="ARBA" id="ARBA00004651"/>
    </source>
</evidence>
<organism evidence="7 8">
    <name type="scientific">Pseudobutyrivibrio xylanivorans</name>
    <dbReference type="NCBI Taxonomy" id="185007"/>
    <lineage>
        <taxon>Bacteria</taxon>
        <taxon>Bacillati</taxon>
        <taxon>Bacillota</taxon>
        <taxon>Clostridia</taxon>
        <taxon>Lachnospirales</taxon>
        <taxon>Lachnospiraceae</taxon>
        <taxon>Pseudobutyrivibrio</taxon>
    </lineage>
</organism>
<dbReference type="GO" id="GO:0022857">
    <property type="term" value="F:transmembrane transporter activity"/>
    <property type="evidence" value="ECO:0007669"/>
    <property type="project" value="InterPro"/>
</dbReference>
<dbReference type="PANTHER" id="PTHR23513">
    <property type="entry name" value="INTEGRAL MEMBRANE EFFLUX PROTEIN-RELATED"/>
    <property type="match status" value="1"/>
</dbReference>
<keyword evidence="3 6" id="KW-0812">Transmembrane</keyword>
<feature type="transmembrane region" description="Helical" evidence="6">
    <location>
        <begin position="314"/>
        <end position="335"/>
    </location>
</feature>
<feature type="transmembrane region" description="Helical" evidence="6">
    <location>
        <begin position="58"/>
        <end position="83"/>
    </location>
</feature>
<keyword evidence="2" id="KW-1003">Cell membrane</keyword>
<evidence type="ECO:0000256" key="5">
    <source>
        <dbReference type="ARBA" id="ARBA00023136"/>
    </source>
</evidence>
<dbReference type="CDD" id="cd06173">
    <property type="entry name" value="MFS_MefA_like"/>
    <property type="match status" value="1"/>
</dbReference>
<evidence type="ECO:0000256" key="6">
    <source>
        <dbReference type="SAM" id="Phobius"/>
    </source>
</evidence>
<dbReference type="Proteomes" id="UP000327030">
    <property type="component" value="Chromosome 1"/>
</dbReference>
<feature type="transmembrane region" description="Helical" evidence="6">
    <location>
        <begin position="283"/>
        <end position="302"/>
    </location>
</feature>
<dbReference type="SUPFAM" id="SSF103473">
    <property type="entry name" value="MFS general substrate transporter"/>
    <property type="match status" value="1"/>
</dbReference>
<feature type="transmembrane region" description="Helical" evidence="6">
    <location>
        <begin position="347"/>
        <end position="368"/>
    </location>
</feature>
<accession>A0A5P6VP84</accession>
<dbReference type="Pfam" id="PF07690">
    <property type="entry name" value="MFS_1"/>
    <property type="match status" value="1"/>
</dbReference>
<evidence type="ECO:0000256" key="2">
    <source>
        <dbReference type="ARBA" id="ARBA00022475"/>
    </source>
</evidence>
<protein>
    <submittedName>
        <fullName evidence="7">MFS transporter</fullName>
    </submittedName>
</protein>
<evidence type="ECO:0000313" key="7">
    <source>
        <dbReference type="EMBL" id="QFJ54260.1"/>
    </source>
</evidence>
<dbReference type="Gene3D" id="1.20.1250.20">
    <property type="entry name" value="MFS general substrate transporter like domains"/>
    <property type="match status" value="1"/>
</dbReference>
<evidence type="ECO:0000313" key="8">
    <source>
        <dbReference type="Proteomes" id="UP000327030"/>
    </source>
</evidence>
<feature type="transmembrane region" description="Helical" evidence="6">
    <location>
        <begin position="157"/>
        <end position="178"/>
    </location>
</feature>
<feature type="transmembrane region" description="Helical" evidence="6">
    <location>
        <begin position="410"/>
        <end position="429"/>
    </location>
</feature>
<dbReference type="AlphaFoldDB" id="A0A5P6VP84"/>
<feature type="transmembrane region" description="Helical" evidence="6">
    <location>
        <begin position="29"/>
        <end position="52"/>
    </location>
</feature>
<reference evidence="8" key="1">
    <citation type="submission" date="2019-08" db="EMBL/GenBank/DDBJ databases">
        <title>Complete Genome Sequence of the Polysaccharide-Degrading Rumen Bacterium Pseudobutyrivibrio xylanivorans MA3014.</title>
        <authorList>
            <person name="Palevich N."/>
            <person name="Maclean P.H."/>
            <person name="Kelly W.J."/>
            <person name="Leahy S.C."/>
            <person name="Rakonjac J."/>
            <person name="Attwood G.T."/>
        </authorList>
    </citation>
    <scope>NUCLEOTIDE SEQUENCE [LARGE SCALE GENOMIC DNA]</scope>
    <source>
        <strain evidence="8">MA3014</strain>
    </source>
</reference>
<comment type="subcellular location">
    <subcellularLocation>
        <location evidence="1">Cell membrane</location>
        <topology evidence="1">Multi-pass membrane protein</topology>
    </subcellularLocation>
</comment>
<dbReference type="KEGG" id="pxv:FXF36_05000"/>
<dbReference type="OrthoDB" id="9775268at2"/>
<dbReference type="GO" id="GO:0005886">
    <property type="term" value="C:plasma membrane"/>
    <property type="evidence" value="ECO:0007669"/>
    <property type="project" value="UniProtKB-SubCell"/>
</dbReference>
<dbReference type="InterPro" id="IPR011701">
    <property type="entry name" value="MFS"/>
</dbReference>
<feature type="transmembrane region" description="Helical" evidence="6">
    <location>
        <begin position="116"/>
        <end position="136"/>
    </location>
</feature>